<evidence type="ECO:0000256" key="5">
    <source>
        <dbReference type="ARBA" id="ARBA00022989"/>
    </source>
</evidence>
<evidence type="ECO:0000256" key="6">
    <source>
        <dbReference type="ARBA" id="ARBA00023136"/>
    </source>
</evidence>
<evidence type="ECO:0000256" key="2">
    <source>
        <dbReference type="ARBA" id="ARBA00006228"/>
    </source>
</evidence>
<dbReference type="AlphaFoldDB" id="A0A017HI90"/>
<evidence type="ECO:0000256" key="7">
    <source>
        <dbReference type="SAM" id="Phobius"/>
    </source>
</evidence>
<evidence type="ECO:0000256" key="4">
    <source>
        <dbReference type="ARBA" id="ARBA00022692"/>
    </source>
</evidence>
<dbReference type="STRING" id="442562.Rumeso_04284"/>
<feature type="transmembrane region" description="Helical" evidence="7">
    <location>
        <begin position="29"/>
        <end position="46"/>
    </location>
</feature>
<reference evidence="8 9" key="1">
    <citation type="submission" date="2013-02" db="EMBL/GenBank/DDBJ databases">
        <authorList>
            <person name="Fiebig A."/>
            <person name="Goeker M."/>
            <person name="Klenk H.-P.P."/>
        </authorList>
    </citation>
    <scope>NUCLEOTIDE SEQUENCE [LARGE SCALE GENOMIC DNA]</scope>
    <source>
        <strain evidence="8 9">DSM 19309</strain>
    </source>
</reference>
<evidence type="ECO:0000256" key="1">
    <source>
        <dbReference type="ARBA" id="ARBA00004651"/>
    </source>
</evidence>
<evidence type="ECO:0000313" key="9">
    <source>
        <dbReference type="Proteomes" id="UP000019666"/>
    </source>
</evidence>
<evidence type="ECO:0000313" key="8">
    <source>
        <dbReference type="EMBL" id="EYD74227.1"/>
    </source>
</evidence>
<keyword evidence="6 7" id="KW-0472">Membrane</keyword>
<dbReference type="InterPro" id="IPR002758">
    <property type="entry name" value="Cation_antiport_E"/>
</dbReference>
<organism evidence="8 9">
    <name type="scientific">Rubellimicrobium mesophilum DSM 19309</name>
    <dbReference type="NCBI Taxonomy" id="442562"/>
    <lineage>
        <taxon>Bacteria</taxon>
        <taxon>Pseudomonadati</taxon>
        <taxon>Pseudomonadota</taxon>
        <taxon>Alphaproteobacteria</taxon>
        <taxon>Rhodobacterales</taxon>
        <taxon>Roseobacteraceae</taxon>
        <taxon>Rubellimicrobium</taxon>
    </lineage>
</organism>
<dbReference type="PANTHER" id="PTHR34584">
    <property type="entry name" value="NA(+)/H(+) ANTIPORTER SUBUNIT E1"/>
    <property type="match status" value="1"/>
</dbReference>
<keyword evidence="5 7" id="KW-1133">Transmembrane helix</keyword>
<accession>A0A017HI90</accession>
<dbReference type="HOGENOM" id="CLU_086615_4_0_5"/>
<evidence type="ECO:0000256" key="3">
    <source>
        <dbReference type="ARBA" id="ARBA00022475"/>
    </source>
</evidence>
<keyword evidence="3" id="KW-1003">Cell membrane</keyword>
<comment type="subcellular location">
    <subcellularLocation>
        <location evidence="1">Cell membrane</location>
        <topology evidence="1">Multi-pass membrane protein</topology>
    </subcellularLocation>
</comment>
<dbReference type="PIRSF" id="PIRSF019239">
    <property type="entry name" value="MrpE"/>
    <property type="match status" value="1"/>
</dbReference>
<dbReference type="GO" id="GO:0005886">
    <property type="term" value="C:plasma membrane"/>
    <property type="evidence" value="ECO:0007669"/>
    <property type="project" value="UniProtKB-SubCell"/>
</dbReference>
<name>A0A017HI90_9RHOB</name>
<proteinExistence type="inferred from homology"/>
<dbReference type="NCBIfam" id="NF006520">
    <property type="entry name" value="PRK08965.1-4"/>
    <property type="match status" value="1"/>
</dbReference>
<keyword evidence="9" id="KW-1185">Reference proteome</keyword>
<dbReference type="EMBL" id="AOSK01000120">
    <property type="protein sequence ID" value="EYD74227.1"/>
    <property type="molecule type" value="Genomic_DNA"/>
</dbReference>
<comment type="similarity">
    <text evidence="2">Belongs to the CPA3 antiporters (TC 2.A.63) subunit E family.</text>
</comment>
<protein>
    <submittedName>
        <fullName evidence="8">Na(+) H(+) antiporter subunit E</fullName>
    </submittedName>
</protein>
<dbReference type="OrthoDB" id="9807187at2"/>
<feature type="transmembrane region" description="Helical" evidence="7">
    <location>
        <begin position="6"/>
        <end position="22"/>
    </location>
</feature>
<sequence length="161" mass="17840">MSRLVPYPLLVVGLVLMWLILTRFSLGHLLLGTGIAVVAGWAMGALEPERPRLRRWSAIPVLMGIVAWDILRSNVAVARLVLSEGRGARRSGFLRVPLRLRHPSALAVLAIIVTATPGTAWVEYDADTGVLLLHVFDLVDEAGWRDLIQNRYEARLLEIFG</sequence>
<dbReference type="RefSeq" id="WP_037283779.1">
    <property type="nucleotide sequence ID" value="NZ_KK088626.1"/>
</dbReference>
<dbReference type="Pfam" id="PF01899">
    <property type="entry name" value="MNHE"/>
    <property type="match status" value="1"/>
</dbReference>
<gene>
    <name evidence="8" type="ORF">Rumeso_04284</name>
</gene>
<keyword evidence="4 7" id="KW-0812">Transmembrane</keyword>
<dbReference type="GO" id="GO:0008324">
    <property type="term" value="F:monoatomic cation transmembrane transporter activity"/>
    <property type="evidence" value="ECO:0007669"/>
    <property type="project" value="InterPro"/>
</dbReference>
<dbReference type="Proteomes" id="UP000019666">
    <property type="component" value="Unassembled WGS sequence"/>
</dbReference>
<comment type="caution">
    <text evidence="8">The sequence shown here is derived from an EMBL/GenBank/DDBJ whole genome shotgun (WGS) entry which is preliminary data.</text>
</comment>
<dbReference type="PANTHER" id="PTHR34584:SF1">
    <property type="entry name" value="NA(+)_H(+) ANTIPORTER SUBUNIT E1"/>
    <property type="match status" value="1"/>
</dbReference>
<dbReference type="PATRIC" id="fig|442562.3.peg.4218"/>